<name>A0ABS4ZJH2_9MICO</name>
<proteinExistence type="predicted"/>
<accession>A0ABS4ZJH2</accession>
<keyword evidence="2" id="KW-1185">Reference proteome</keyword>
<protein>
    <submittedName>
        <fullName evidence="1">Uncharacterized protein</fullName>
    </submittedName>
</protein>
<reference evidence="1 2" key="1">
    <citation type="submission" date="2021-03" db="EMBL/GenBank/DDBJ databases">
        <title>Sequencing the genomes of 1000 actinobacteria strains.</title>
        <authorList>
            <person name="Klenk H.-P."/>
        </authorList>
    </citation>
    <scope>NUCLEOTIDE SEQUENCE [LARGE SCALE GENOMIC DNA]</scope>
    <source>
        <strain evidence="1 2">DSM 24221</strain>
    </source>
</reference>
<dbReference type="EMBL" id="JAGIOL010000001">
    <property type="protein sequence ID" value="MBP2437443.1"/>
    <property type="molecule type" value="Genomic_DNA"/>
</dbReference>
<evidence type="ECO:0000313" key="2">
    <source>
        <dbReference type="Proteomes" id="UP001519362"/>
    </source>
</evidence>
<comment type="caution">
    <text evidence="1">The sequence shown here is derived from an EMBL/GenBank/DDBJ whole genome shotgun (WGS) entry which is preliminary data.</text>
</comment>
<organism evidence="1 2">
    <name type="scientific">Microbacterium amylolyticum</name>
    <dbReference type="NCBI Taxonomy" id="936337"/>
    <lineage>
        <taxon>Bacteria</taxon>
        <taxon>Bacillati</taxon>
        <taxon>Actinomycetota</taxon>
        <taxon>Actinomycetes</taxon>
        <taxon>Micrococcales</taxon>
        <taxon>Microbacteriaceae</taxon>
        <taxon>Microbacterium</taxon>
    </lineage>
</organism>
<evidence type="ECO:0000313" key="1">
    <source>
        <dbReference type="EMBL" id="MBP2437443.1"/>
    </source>
</evidence>
<sequence length="64" mass="6792">MPCSRAHSAAADRFLTQAVRDVGPPYSWAVPTAPPFANGTRAADNLQLVTQPDRHLDGPGPARP</sequence>
<dbReference type="Proteomes" id="UP001519362">
    <property type="component" value="Unassembled WGS sequence"/>
</dbReference>
<gene>
    <name evidence="1" type="ORF">JOF34_002029</name>
</gene>